<dbReference type="CDD" id="cd00090">
    <property type="entry name" value="HTH_ARSR"/>
    <property type="match status" value="1"/>
</dbReference>
<dbReference type="SMART" id="SM00418">
    <property type="entry name" value="HTH_ARSR"/>
    <property type="match status" value="1"/>
</dbReference>
<dbReference type="Gene3D" id="1.10.10.10">
    <property type="entry name" value="Winged helix-like DNA-binding domain superfamily/Winged helix DNA-binding domain"/>
    <property type="match status" value="1"/>
</dbReference>
<dbReference type="Proteomes" id="UP000024836">
    <property type="component" value="Unassembled WGS sequence"/>
</dbReference>
<proteinExistence type="predicted"/>
<dbReference type="eggNOG" id="COG0640">
    <property type="taxonomic scope" value="Bacteria"/>
</dbReference>
<dbReference type="Pfam" id="PF12840">
    <property type="entry name" value="HTH_20"/>
    <property type="match status" value="1"/>
</dbReference>
<dbReference type="SUPFAM" id="SSF46785">
    <property type="entry name" value="Winged helix' DNA-binding domain"/>
    <property type="match status" value="1"/>
</dbReference>
<dbReference type="STRING" id="1461693.ATO10_07372"/>
<dbReference type="RefSeq" id="WP_035249993.1">
    <property type="nucleotide sequence ID" value="NZ_AQQY01000004.1"/>
</dbReference>
<sequence length="113" mass="11735">MDESQVIGALSALSQETRLRMLRYLVKAGPAGAPAGEIGEAVGSSSSRNSFHLNALAQAGLITSQRQSRRIIYRVDFAKVGAMVGYLVQDCCGGNAQVLACCQPGCCDGEGGV</sequence>
<organism evidence="5 6">
    <name type="scientific">Actibacterium atlanticum</name>
    <dbReference type="NCBI Taxonomy" id="1461693"/>
    <lineage>
        <taxon>Bacteria</taxon>
        <taxon>Pseudomonadati</taxon>
        <taxon>Pseudomonadota</taxon>
        <taxon>Alphaproteobacteria</taxon>
        <taxon>Rhodobacterales</taxon>
        <taxon>Roseobacteraceae</taxon>
        <taxon>Actibacterium</taxon>
    </lineage>
</organism>
<protein>
    <submittedName>
        <fullName evidence="5">ArsR family transcriptional regulator</fullName>
    </submittedName>
</protein>
<evidence type="ECO:0000256" key="2">
    <source>
        <dbReference type="ARBA" id="ARBA00023125"/>
    </source>
</evidence>
<evidence type="ECO:0000259" key="4">
    <source>
        <dbReference type="PROSITE" id="PS50987"/>
    </source>
</evidence>
<evidence type="ECO:0000256" key="3">
    <source>
        <dbReference type="ARBA" id="ARBA00023163"/>
    </source>
</evidence>
<dbReference type="GO" id="GO:0003677">
    <property type="term" value="F:DNA binding"/>
    <property type="evidence" value="ECO:0007669"/>
    <property type="project" value="UniProtKB-KW"/>
</dbReference>
<dbReference type="GO" id="GO:0003700">
    <property type="term" value="F:DNA-binding transcription factor activity"/>
    <property type="evidence" value="ECO:0007669"/>
    <property type="project" value="InterPro"/>
</dbReference>
<keyword evidence="3" id="KW-0804">Transcription</keyword>
<evidence type="ECO:0000256" key="1">
    <source>
        <dbReference type="ARBA" id="ARBA00023015"/>
    </source>
</evidence>
<evidence type="ECO:0000313" key="5">
    <source>
        <dbReference type="EMBL" id="KCV82191.1"/>
    </source>
</evidence>
<dbReference type="InterPro" id="IPR011991">
    <property type="entry name" value="ArsR-like_HTH"/>
</dbReference>
<keyword evidence="6" id="KW-1185">Reference proteome</keyword>
<gene>
    <name evidence="5" type="ORF">ATO10_07372</name>
</gene>
<dbReference type="PROSITE" id="PS50987">
    <property type="entry name" value="HTH_ARSR_2"/>
    <property type="match status" value="1"/>
</dbReference>
<feature type="domain" description="HTH arsR-type" evidence="4">
    <location>
        <begin position="1"/>
        <end position="95"/>
    </location>
</feature>
<dbReference type="InterPro" id="IPR001845">
    <property type="entry name" value="HTH_ArsR_DNA-bd_dom"/>
</dbReference>
<dbReference type="InterPro" id="IPR051011">
    <property type="entry name" value="Metal_resp_trans_reg"/>
</dbReference>
<evidence type="ECO:0000313" key="6">
    <source>
        <dbReference type="Proteomes" id="UP000024836"/>
    </source>
</evidence>
<keyword evidence="2" id="KW-0238">DNA-binding</keyword>
<dbReference type="PANTHER" id="PTHR43132:SF2">
    <property type="entry name" value="ARSENICAL RESISTANCE OPERON REPRESSOR ARSR-RELATED"/>
    <property type="match status" value="1"/>
</dbReference>
<dbReference type="PANTHER" id="PTHR43132">
    <property type="entry name" value="ARSENICAL RESISTANCE OPERON REPRESSOR ARSR-RELATED"/>
    <property type="match status" value="1"/>
</dbReference>
<reference evidence="5 6" key="1">
    <citation type="submission" date="2013-04" db="EMBL/GenBank/DDBJ databases">
        <title>Shimia sp. 22II-S11-Z10 Genome Sequencing.</title>
        <authorList>
            <person name="Lai Q."/>
            <person name="Li G."/>
            <person name="Shao Z."/>
        </authorList>
    </citation>
    <scope>NUCLEOTIDE SEQUENCE [LARGE SCALE GENOMIC DNA]</scope>
    <source>
        <strain evidence="6">22II-S11-Z10</strain>
    </source>
</reference>
<dbReference type="NCBIfam" id="NF033788">
    <property type="entry name" value="HTH_metalloreg"/>
    <property type="match status" value="1"/>
</dbReference>
<dbReference type="PRINTS" id="PR00778">
    <property type="entry name" value="HTHARSR"/>
</dbReference>
<accession>A0A058ZN25</accession>
<dbReference type="OrthoDB" id="9804742at2"/>
<dbReference type="InterPro" id="IPR036388">
    <property type="entry name" value="WH-like_DNA-bd_sf"/>
</dbReference>
<dbReference type="EMBL" id="AQQY01000004">
    <property type="protein sequence ID" value="KCV82191.1"/>
    <property type="molecule type" value="Genomic_DNA"/>
</dbReference>
<comment type="caution">
    <text evidence="5">The sequence shown here is derived from an EMBL/GenBank/DDBJ whole genome shotgun (WGS) entry which is preliminary data.</text>
</comment>
<name>A0A058ZN25_9RHOB</name>
<dbReference type="AlphaFoldDB" id="A0A058ZN25"/>
<dbReference type="InterPro" id="IPR036390">
    <property type="entry name" value="WH_DNA-bd_sf"/>
</dbReference>
<keyword evidence="1" id="KW-0805">Transcription regulation</keyword>